<reference evidence="2 3" key="1">
    <citation type="journal article" date="2018" name="Mol. Biol. Evol.">
        <title>Broad Genomic Sampling Reveals a Smut Pathogenic Ancestry of the Fungal Clade Ustilaginomycotina.</title>
        <authorList>
            <person name="Kijpornyongpan T."/>
            <person name="Mondo S.J."/>
            <person name="Barry K."/>
            <person name="Sandor L."/>
            <person name="Lee J."/>
            <person name="Lipzen A."/>
            <person name="Pangilinan J."/>
            <person name="LaButti K."/>
            <person name="Hainaut M."/>
            <person name="Henrissat B."/>
            <person name="Grigoriev I.V."/>
            <person name="Spatafora J.W."/>
            <person name="Aime M.C."/>
        </authorList>
    </citation>
    <scope>NUCLEOTIDE SEQUENCE [LARGE SCALE GENOMIC DNA]</scope>
    <source>
        <strain evidence="2 3">MCA 5214</strain>
    </source>
</reference>
<feature type="transmembrane region" description="Helical" evidence="1">
    <location>
        <begin position="6"/>
        <end position="24"/>
    </location>
</feature>
<dbReference type="Proteomes" id="UP000245884">
    <property type="component" value="Unassembled WGS sequence"/>
</dbReference>
<sequence>RAPSLLMGYIGSQLIGGLYTTLAFDERCAKIAYLIHAPLWPAVFWFTVGFWPKVQVAITVGWSVGLWFIWHGRFLRFFILYIGLLSLFYVLWDVVDDFFFHKENESDASLLHRLVPGVKPGVWALIFLLTASITLGCSILAGLHFFRGPDIHTPSQHFLPT</sequence>
<organism evidence="2 3">
    <name type="scientific">Jaminaea rosea</name>
    <dbReference type="NCBI Taxonomy" id="1569628"/>
    <lineage>
        <taxon>Eukaryota</taxon>
        <taxon>Fungi</taxon>
        <taxon>Dikarya</taxon>
        <taxon>Basidiomycota</taxon>
        <taxon>Ustilaginomycotina</taxon>
        <taxon>Exobasidiomycetes</taxon>
        <taxon>Microstromatales</taxon>
        <taxon>Microstromatales incertae sedis</taxon>
        <taxon>Jaminaea</taxon>
    </lineage>
</organism>
<evidence type="ECO:0000256" key="1">
    <source>
        <dbReference type="SAM" id="Phobius"/>
    </source>
</evidence>
<dbReference type="OrthoDB" id="40823at2759"/>
<dbReference type="Pfam" id="PF13398">
    <property type="entry name" value="Peptidase_M50B"/>
    <property type="match status" value="1"/>
</dbReference>
<dbReference type="PANTHER" id="PTHR33979">
    <property type="entry name" value="OS02G0221600 PROTEIN"/>
    <property type="match status" value="1"/>
</dbReference>
<dbReference type="RefSeq" id="XP_025361857.1">
    <property type="nucleotide sequence ID" value="XM_025504446.1"/>
</dbReference>
<protein>
    <submittedName>
        <fullName evidence="2">Uncharacterized protein</fullName>
    </submittedName>
</protein>
<keyword evidence="1" id="KW-0812">Transmembrane</keyword>
<feature type="transmembrane region" description="Helical" evidence="1">
    <location>
        <begin position="122"/>
        <end position="146"/>
    </location>
</feature>
<feature type="non-terminal residue" evidence="2">
    <location>
        <position position="1"/>
    </location>
</feature>
<keyword evidence="1" id="KW-0472">Membrane</keyword>
<dbReference type="GeneID" id="37026269"/>
<dbReference type="EMBL" id="KZ819669">
    <property type="protein sequence ID" value="PWN27245.1"/>
    <property type="molecule type" value="Genomic_DNA"/>
</dbReference>
<keyword evidence="3" id="KW-1185">Reference proteome</keyword>
<dbReference type="AlphaFoldDB" id="A0A316UVT9"/>
<keyword evidence="1" id="KW-1133">Transmembrane helix</keyword>
<evidence type="ECO:0000313" key="3">
    <source>
        <dbReference type="Proteomes" id="UP000245884"/>
    </source>
</evidence>
<evidence type="ECO:0000313" key="2">
    <source>
        <dbReference type="EMBL" id="PWN27245.1"/>
    </source>
</evidence>
<accession>A0A316UVT9</accession>
<proteinExistence type="predicted"/>
<name>A0A316UVT9_9BASI</name>
<feature type="transmembrane region" description="Helical" evidence="1">
    <location>
        <begin position="54"/>
        <end position="70"/>
    </location>
</feature>
<dbReference type="PANTHER" id="PTHR33979:SF2">
    <property type="entry name" value="PEPTIDASE M50B-LIKE-DOMAIN-CONTAINING PROTEIN"/>
    <property type="match status" value="1"/>
</dbReference>
<feature type="transmembrane region" description="Helical" evidence="1">
    <location>
        <begin position="77"/>
        <end position="95"/>
    </location>
</feature>
<gene>
    <name evidence="2" type="ORF">BDZ90DRAFT_220735</name>
</gene>
<dbReference type="InterPro" id="IPR049500">
    <property type="entry name" value="Peptidase_M50B-like"/>
</dbReference>